<dbReference type="AlphaFoldDB" id="A0A6A6H2V8"/>
<evidence type="ECO:0000313" key="6">
    <source>
        <dbReference type="EMBL" id="KAF2231893.1"/>
    </source>
</evidence>
<dbReference type="EMBL" id="ML991821">
    <property type="protein sequence ID" value="KAF2231893.1"/>
    <property type="molecule type" value="Genomic_DNA"/>
</dbReference>
<evidence type="ECO:0000256" key="4">
    <source>
        <dbReference type="ARBA" id="ARBA00022989"/>
    </source>
</evidence>
<evidence type="ECO:0000256" key="5">
    <source>
        <dbReference type="ARBA" id="ARBA00023136"/>
    </source>
</evidence>
<dbReference type="GO" id="GO:0016020">
    <property type="term" value="C:membrane"/>
    <property type="evidence" value="ECO:0007669"/>
    <property type="project" value="UniProtKB-SubCell"/>
</dbReference>
<evidence type="ECO:0000256" key="2">
    <source>
        <dbReference type="ARBA" id="ARBA00009160"/>
    </source>
</evidence>
<comment type="similarity">
    <text evidence="2">Belongs to the FUN14 family.</text>
</comment>
<comment type="subcellular location">
    <subcellularLocation>
        <location evidence="1">Membrane</location>
    </subcellularLocation>
</comment>
<evidence type="ECO:0008006" key="8">
    <source>
        <dbReference type="Google" id="ProtNLM"/>
    </source>
</evidence>
<keyword evidence="3" id="KW-0812">Transmembrane</keyword>
<reference evidence="6" key="1">
    <citation type="journal article" date="2020" name="Stud. Mycol.">
        <title>101 Dothideomycetes genomes: a test case for predicting lifestyles and emergence of pathogens.</title>
        <authorList>
            <person name="Haridas S."/>
            <person name="Albert R."/>
            <person name="Binder M."/>
            <person name="Bloem J."/>
            <person name="Labutti K."/>
            <person name="Salamov A."/>
            <person name="Andreopoulos B."/>
            <person name="Baker S."/>
            <person name="Barry K."/>
            <person name="Bills G."/>
            <person name="Bluhm B."/>
            <person name="Cannon C."/>
            <person name="Castanera R."/>
            <person name="Culley D."/>
            <person name="Daum C."/>
            <person name="Ezra D."/>
            <person name="Gonzalez J."/>
            <person name="Henrissat B."/>
            <person name="Kuo A."/>
            <person name="Liang C."/>
            <person name="Lipzen A."/>
            <person name="Lutzoni F."/>
            <person name="Magnuson J."/>
            <person name="Mondo S."/>
            <person name="Nolan M."/>
            <person name="Ohm R."/>
            <person name="Pangilinan J."/>
            <person name="Park H.-J."/>
            <person name="Ramirez L."/>
            <person name="Alfaro M."/>
            <person name="Sun H."/>
            <person name="Tritt A."/>
            <person name="Yoshinaga Y."/>
            <person name="Zwiers L.-H."/>
            <person name="Turgeon B."/>
            <person name="Goodwin S."/>
            <person name="Spatafora J."/>
            <person name="Crous P."/>
            <person name="Grigoriev I."/>
        </authorList>
    </citation>
    <scope>NUCLEOTIDE SEQUENCE</scope>
    <source>
        <strain evidence="6">Tuck. ex Michener</strain>
    </source>
</reference>
<evidence type="ECO:0000256" key="3">
    <source>
        <dbReference type="ARBA" id="ARBA00022692"/>
    </source>
</evidence>
<organism evidence="6 7">
    <name type="scientific">Viridothelium virens</name>
    <name type="common">Speckled blister lichen</name>
    <name type="synonym">Trypethelium virens</name>
    <dbReference type="NCBI Taxonomy" id="1048519"/>
    <lineage>
        <taxon>Eukaryota</taxon>
        <taxon>Fungi</taxon>
        <taxon>Dikarya</taxon>
        <taxon>Ascomycota</taxon>
        <taxon>Pezizomycotina</taxon>
        <taxon>Dothideomycetes</taxon>
        <taxon>Dothideomycetes incertae sedis</taxon>
        <taxon>Trypetheliales</taxon>
        <taxon>Trypetheliaceae</taxon>
        <taxon>Viridothelium</taxon>
    </lineage>
</organism>
<evidence type="ECO:0000256" key="1">
    <source>
        <dbReference type="ARBA" id="ARBA00004370"/>
    </source>
</evidence>
<sequence length="156" mass="16872">MLLLRPTLPILTATSFLTSTFLYTHALAPPQSRRLLLDSASSPVVTTPHTSQPSILQRQDGQPVIKARTVRQISTGSIAGLLTGLTLSLFSRPLAILLGLLIAGVQFCESRGVHIIPYRRLERWVKGVDVRKVVRDQGALVGTFGISAALAGFGRF</sequence>
<dbReference type="Proteomes" id="UP000800092">
    <property type="component" value="Unassembled WGS sequence"/>
</dbReference>
<dbReference type="OrthoDB" id="3990500at2759"/>
<evidence type="ECO:0000313" key="7">
    <source>
        <dbReference type="Proteomes" id="UP000800092"/>
    </source>
</evidence>
<keyword evidence="5" id="KW-0472">Membrane</keyword>
<accession>A0A6A6H2V8</accession>
<gene>
    <name evidence="6" type="ORF">EV356DRAFT_506287</name>
</gene>
<keyword evidence="4" id="KW-1133">Transmembrane helix</keyword>
<dbReference type="InterPro" id="IPR007014">
    <property type="entry name" value="FUN14"/>
</dbReference>
<proteinExistence type="inferred from homology"/>
<dbReference type="Pfam" id="PF04930">
    <property type="entry name" value="FUN14"/>
    <property type="match status" value="1"/>
</dbReference>
<protein>
    <recommendedName>
        <fullName evidence="8">FUN14-domain-containing protein</fullName>
    </recommendedName>
</protein>
<keyword evidence="7" id="KW-1185">Reference proteome</keyword>
<name>A0A6A6H2V8_VIRVR</name>